<keyword evidence="6" id="KW-1185">Reference proteome</keyword>
<feature type="compositionally biased region" description="Basic and acidic residues" evidence="2">
    <location>
        <begin position="324"/>
        <end position="334"/>
    </location>
</feature>
<evidence type="ECO:0000256" key="1">
    <source>
        <dbReference type="ARBA" id="ARBA00004141"/>
    </source>
</evidence>
<feature type="transmembrane region" description="Helical" evidence="3">
    <location>
        <begin position="122"/>
        <end position="141"/>
    </location>
</feature>
<feature type="transmembrane region" description="Helical" evidence="3">
    <location>
        <begin position="153"/>
        <end position="171"/>
    </location>
</feature>
<feature type="transmembrane region" description="Helical" evidence="3">
    <location>
        <begin position="91"/>
        <end position="110"/>
    </location>
</feature>
<protein>
    <recommendedName>
        <fullName evidence="4">ABC transporter TMD0 domain-containing protein</fullName>
    </recommendedName>
</protein>
<dbReference type="AlphaFoldDB" id="A0A2R5GKG3"/>
<keyword evidence="3" id="KW-1133">Transmembrane helix</keyword>
<sequence length="366" mass="39907">MSFEAGNASLAPLNASLADADGGLEAVNTVHGWCDGLTGWGPTTRGDALTMCFCSSVIELPSAFLFLTYALPRLYRVMREPEVKPAASWRYQLKFVLTLVALACAIVLAIDDDPPSPAVRISMSLTSLGWLVSLALLVAGYHRHLPSFTCLRLWWVGQFTITIVIFLMHAELHTSDIVHFVRGAYAFICVLLGIASLRPSDQPLYQSVDFSTSLSRVNSDDSYDVGAAEAMGVRALDRSVSETSLSDETPLLDSYAEQYDSIEAGNVPATIHESSAASPPMGPFSRPLERQISNNLLMTGASTSRYNRVFAAFNDALYGTRVRNEERKSPEHGHVRVPRGSSEPDRTRDSNRESGLSSSLGANPKW</sequence>
<feature type="transmembrane region" description="Helical" evidence="3">
    <location>
        <begin position="177"/>
        <end position="197"/>
    </location>
</feature>
<dbReference type="GO" id="GO:0016020">
    <property type="term" value="C:membrane"/>
    <property type="evidence" value="ECO:0007669"/>
    <property type="project" value="UniProtKB-SubCell"/>
</dbReference>
<evidence type="ECO:0000313" key="6">
    <source>
        <dbReference type="Proteomes" id="UP000241890"/>
    </source>
</evidence>
<dbReference type="InParanoid" id="A0A2R5GKG3"/>
<evidence type="ECO:0000256" key="3">
    <source>
        <dbReference type="SAM" id="Phobius"/>
    </source>
</evidence>
<dbReference type="EMBL" id="BEYU01000073">
    <property type="protein sequence ID" value="GBG30218.1"/>
    <property type="molecule type" value="Genomic_DNA"/>
</dbReference>
<feature type="transmembrane region" description="Helical" evidence="3">
    <location>
        <begin position="48"/>
        <end position="71"/>
    </location>
</feature>
<comment type="caution">
    <text evidence="5">The sequence shown here is derived from an EMBL/GenBank/DDBJ whole genome shotgun (WGS) entry which is preliminary data.</text>
</comment>
<evidence type="ECO:0000259" key="4">
    <source>
        <dbReference type="Pfam" id="PF24357"/>
    </source>
</evidence>
<evidence type="ECO:0000313" key="5">
    <source>
        <dbReference type="EMBL" id="GBG30218.1"/>
    </source>
</evidence>
<organism evidence="5 6">
    <name type="scientific">Hondaea fermentalgiana</name>
    <dbReference type="NCBI Taxonomy" id="2315210"/>
    <lineage>
        <taxon>Eukaryota</taxon>
        <taxon>Sar</taxon>
        <taxon>Stramenopiles</taxon>
        <taxon>Bigyra</taxon>
        <taxon>Labyrinthulomycetes</taxon>
        <taxon>Thraustochytrida</taxon>
        <taxon>Thraustochytriidae</taxon>
        <taxon>Hondaea</taxon>
    </lineage>
</organism>
<name>A0A2R5GKG3_9STRA</name>
<gene>
    <name evidence="5" type="ORF">FCC1311_064382</name>
</gene>
<proteinExistence type="predicted"/>
<keyword evidence="3" id="KW-0812">Transmembrane</keyword>
<feature type="compositionally biased region" description="Basic and acidic residues" evidence="2">
    <location>
        <begin position="342"/>
        <end position="352"/>
    </location>
</feature>
<dbReference type="Proteomes" id="UP000241890">
    <property type="component" value="Unassembled WGS sequence"/>
</dbReference>
<accession>A0A2R5GKG3</accession>
<reference evidence="5 6" key="1">
    <citation type="submission" date="2017-12" db="EMBL/GenBank/DDBJ databases">
        <title>Sequencing, de novo assembly and annotation of complete genome of a new Thraustochytrid species, strain FCC1311.</title>
        <authorList>
            <person name="Sedici K."/>
            <person name="Godart F."/>
            <person name="Aiese Cigliano R."/>
            <person name="Sanseverino W."/>
            <person name="Barakat M."/>
            <person name="Ortet P."/>
            <person name="Marechal E."/>
            <person name="Cagnac O."/>
            <person name="Amato A."/>
        </authorList>
    </citation>
    <scope>NUCLEOTIDE SEQUENCE [LARGE SCALE GENOMIC DNA]</scope>
</reference>
<dbReference type="Pfam" id="PF24357">
    <property type="entry name" value="TMD0_ABC"/>
    <property type="match status" value="1"/>
</dbReference>
<feature type="compositionally biased region" description="Polar residues" evidence="2">
    <location>
        <begin position="353"/>
        <end position="366"/>
    </location>
</feature>
<keyword evidence="3" id="KW-0472">Membrane</keyword>
<evidence type="ECO:0000256" key="2">
    <source>
        <dbReference type="SAM" id="MobiDB-lite"/>
    </source>
</evidence>
<comment type="subcellular location">
    <subcellularLocation>
        <location evidence="1">Membrane</location>
        <topology evidence="1">Multi-pass membrane protein</topology>
    </subcellularLocation>
</comment>
<dbReference type="InterPro" id="IPR056227">
    <property type="entry name" value="TMD0_ABC"/>
</dbReference>
<feature type="domain" description="ABC transporter TMD0" evidence="4">
    <location>
        <begin position="33"/>
        <end position="164"/>
    </location>
</feature>
<feature type="region of interest" description="Disordered" evidence="2">
    <location>
        <begin position="324"/>
        <end position="366"/>
    </location>
</feature>